<feature type="transmembrane region" description="Helical" evidence="7">
    <location>
        <begin position="157"/>
        <end position="178"/>
    </location>
</feature>
<feature type="transmembrane region" description="Helical" evidence="7">
    <location>
        <begin position="396"/>
        <end position="415"/>
    </location>
</feature>
<evidence type="ECO:0000256" key="3">
    <source>
        <dbReference type="ARBA" id="ARBA00022475"/>
    </source>
</evidence>
<evidence type="ECO:0000256" key="6">
    <source>
        <dbReference type="ARBA" id="ARBA00023136"/>
    </source>
</evidence>
<feature type="transmembrane region" description="Helical" evidence="7">
    <location>
        <begin position="306"/>
        <end position="329"/>
    </location>
</feature>
<accession>A0A3A4N0D2</accession>
<feature type="transmembrane region" description="Helical" evidence="7">
    <location>
        <begin position="427"/>
        <end position="450"/>
    </location>
</feature>
<keyword evidence="5 7" id="KW-1133">Transmembrane helix</keyword>
<dbReference type="PANTHER" id="PTHR30250">
    <property type="entry name" value="PST FAMILY PREDICTED COLANIC ACID TRANSPORTER"/>
    <property type="match status" value="1"/>
</dbReference>
<feature type="transmembrane region" description="Helical" evidence="7">
    <location>
        <begin position="456"/>
        <end position="478"/>
    </location>
</feature>
<comment type="caution">
    <text evidence="8">The sequence shown here is derived from an EMBL/GenBank/DDBJ whole genome shotgun (WGS) entry which is preliminary data.</text>
</comment>
<feature type="transmembrane region" description="Helical" evidence="7">
    <location>
        <begin position="21"/>
        <end position="50"/>
    </location>
</feature>
<evidence type="ECO:0000313" key="8">
    <source>
        <dbReference type="EMBL" id="RJP15558.1"/>
    </source>
</evidence>
<dbReference type="GO" id="GO:0005886">
    <property type="term" value="C:plasma membrane"/>
    <property type="evidence" value="ECO:0007669"/>
    <property type="project" value="UniProtKB-SubCell"/>
</dbReference>
<feature type="transmembrane region" description="Helical" evidence="7">
    <location>
        <begin position="372"/>
        <end position="390"/>
    </location>
</feature>
<dbReference type="EMBL" id="QZKU01000134">
    <property type="protein sequence ID" value="RJP15558.1"/>
    <property type="molecule type" value="Genomic_DNA"/>
</dbReference>
<evidence type="ECO:0000256" key="7">
    <source>
        <dbReference type="SAM" id="Phobius"/>
    </source>
</evidence>
<dbReference type="NCBIfam" id="NF007773">
    <property type="entry name" value="PRK10459.1"/>
    <property type="match status" value="1"/>
</dbReference>
<gene>
    <name evidence="8" type="ORF">C4520_20065</name>
</gene>
<name>A0A3A4N0D2_ABYX5</name>
<comment type="subcellular location">
    <subcellularLocation>
        <location evidence="1">Cell membrane</location>
        <topology evidence="1">Multi-pass membrane protein</topology>
    </subcellularLocation>
</comment>
<dbReference type="InterPro" id="IPR050833">
    <property type="entry name" value="Poly_Biosynth_Transport"/>
</dbReference>
<evidence type="ECO:0000256" key="2">
    <source>
        <dbReference type="ARBA" id="ARBA00007430"/>
    </source>
</evidence>
<proteinExistence type="inferred from homology"/>
<evidence type="ECO:0000256" key="5">
    <source>
        <dbReference type="ARBA" id="ARBA00022989"/>
    </source>
</evidence>
<sequence length="508" mass="56887">MAQLREDFPARMRESDGLRQKTITGVIWSALMQFGQLTAWFLVTVLLARLLTPKDFGLIGMVTVFTGFAVLINEFGFGSALIQRQDIEERHLNSVFWLNVVTGFAFTVLFIAASPLIARLYNEPALIPLTSVVALSFAISSLKVVQHALLNKSMDFRRLAIINVAAVFVAGLIAVGMALTGFGVWSLVANLLIMASIQVLLMWRLSRWRPKFEWDTQAIRELFGFSANLVGFRVLNYWTSNADNLLIGKFISAAALGIYGRAYEFRILPLVLGSWVLDKVMFPALSAIQHDKRRVKQFFLRGNRTIALLTFPMMMGLLVIARPFTLAVFGQKWEAAIIIIQIFCVEAMGRSILTTSGWIYLSQGRTDIQLRWEILVGIVRFLSIIVGLRWGAAGVAAAWTFSLYFILWYPSWTIVGRLIGMRATEVLSNVASIFLCSAIMAGAVFLAGLALPESNYWLRVAVQVPLGAAVYMLVIHFLKVRAYLEVRELVAEQWRLRYGKTADLAVHS</sequence>
<evidence type="ECO:0000256" key="4">
    <source>
        <dbReference type="ARBA" id="ARBA00022692"/>
    </source>
</evidence>
<evidence type="ECO:0000256" key="1">
    <source>
        <dbReference type="ARBA" id="ARBA00004651"/>
    </source>
</evidence>
<feature type="transmembrane region" description="Helical" evidence="7">
    <location>
        <begin position="125"/>
        <end position="145"/>
    </location>
</feature>
<dbReference type="Proteomes" id="UP000265882">
    <property type="component" value="Unassembled WGS sequence"/>
</dbReference>
<keyword evidence="3" id="KW-1003">Cell membrane</keyword>
<reference evidence="8 9" key="1">
    <citation type="journal article" date="2017" name="ISME J.">
        <title>Energy and carbon metabolisms in a deep terrestrial subsurface fluid microbial community.</title>
        <authorList>
            <person name="Momper L."/>
            <person name="Jungbluth S.P."/>
            <person name="Lee M.D."/>
            <person name="Amend J.P."/>
        </authorList>
    </citation>
    <scope>NUCLEOTIDE SEQUENCE [LARGE SCALE GENOMIC DNA]</scope>
    <source>
        <strain evidence="8">SURF_5</strain>
    </source>
</reference>
<keyword evidence="4 7" id="KW-0812">Transmembrane</keyword>
<feature type="transmembrane region" description="Helical" evidence="7">
    <location>
        <begin position="56"/>
        <end position="82"/>
    </location>
</feature>
<protein>
    <submittedName>
        <fullName evidence="8">Colanic acid exporter</fullName>
    </submittedName>
</protein>
<dbReference type="CDD" id="cd13127">
    <property type="entry name" value="MATE_tuaB_like"/>
    <property type="match status" value="1"/>
</dbReference>
<dbReference type="Pfam" id="PF13440">
    <property type="entry name" value="Polysacc_synt_3"/>
    <property type="match status" value="1"/>
</dbReference>
<evidence type="ECO:0000313" key="9">
    <source>
        <dbReference type="Proteomes" id="UP000265882"/>
    </source>
</evidence>
<organism evidence="8 9">
    <name type="scientific">Abyssobacteria bacterium (strain SURF_5)</name>
    <dbReference type="NCBI Taxonomy" id="2093360"/>
    <lineage>
        <taxon>Bacteria</taxon>
        <taxon>Pseudomonadati</taxon>
        <taxon>Candidatus Hydrogenedentota</taxon>
        <taxon>Candidatus Abyssobacteria</taxon>
    </lineage>
</organism>
<feature type="transmembrane region" description="Helical" evidence="7">
    <location>
        <begin position="94"/>
        <end position="113"/>
    </location>
</feature>
<dbReference type="PANTHER" id="PTHR30250:SF10">
    <property type="entry name" value="LIPOPOLYSACCHARIDE BIOSYNTHESIS PROTEIN WZXC"/>
    <property type="match status" value="1"/>
</dbReference>
<comment type="similarity">
    <text evidence="2">Belongs to the polysaccharide synthase family.</text>
</comment>
<feature type="transmembrane region" description="Helical" evidence="7">
    <location>
        <begin position="184"/>
        <end position="203"/>
    </location>
</feature>
<keyword evidence="6 7" id="KW-0472">Membrane</keyword>
<dbReference type="AlphaFoldDB" id="A0A3A4N0D2"/>
<feature type="transmembrane region" description="Helical" evidence="7">
    <location>
        <begin position="335"/>
        <end position="360"/>
    </location>
</feature>